<keyword evidence="2" id="KW-1185">Reference proteome</keyword>
<proteinExistence type="predicted"/>
<sequence length="160" mass="17158">MALAGKADECHAALQRAERALTAPHASRAEWFSPFDANSLQVDVARCLLQLGDLTAAVDVLDGIIDEQPVGRVRSQALARLLLAAAMIGQGRADEACPVVHQAMEQSTGLGSAVVVGHLRQVALLLRSHVRHCAEVPPLLGRLQHTFRERNWVAAPLPNA</sequence>
<dbReference type="SUPFAM" id="SSF48452">
    <property type="entry name" value="TPR-like"/>
    <property type="match status" value="1"/>
</dbReference>
<dbReference type="InterPro" id="IPR011990">
    <property type="entry name" value="TPR-like_helical_dom_sf"/>
</dbReference>
<organism evidence="1 2">
    <name type="scientific">Micromonospora matsumotoense</name>
    <dbReference type="NCBI Taxonomy" id="121616"/>
    <lineage>
        <taxon>Bacteria</taxon>
        <taxon>Bacillati</taxon>
        <taxon>Actinomycetota</taxon>
        <taxon>Actinomycetes</taxon>
        <taxon>Micromonosporales</taxon>
        <taxon>Micromonosporaceae</taxon>
        <taxon>Micromonospora</taxon>
    </lineage>
</organism>
<dbReference type="STRING" id="121616.GA0070216_109235"/>
<accession>A0A1C4ZI25</accession>
<evidence type="ECO:0000313" key="2">
    <source>
        <dbReference type="Proteomes" id="UP000198797"/>
    </source>
</evidence>
<dbReference type="Proteomes" id="UP000198797">
    <property type="component" value="Unassembled WGS sequence"/>
</dbReference>
<dbReference type="Gene3D" id="1.25.40.10">
    <property type="entry name" value="Tetratricopeptide repeat domain"/>
    <property type="match status" value="1"/>
</dbReference>
<dbReference type="RefSeq" id="WP_245722596.1">
    <property type="nucleotide sequence ID" value="NZ_FMCU01000009.1"/>
</dbReference>
<protein>
    <recommendedName>
        <fullName evidence="3">MalT-like TPR region domain-containing protein</fullName>
    </recommendedName>
</protein>
<gene>
    <name evidence="1" type="ORF">GA0070216_109235</name>
</gene>
<dbReference type="AlphaFoldDB" id="A0A1C4ZI25"/>
<evidence type="ECO:0000313" key="1">
    <source>
        <dbReference type="EMBL" id="SCF32421.1"/>
    </source>
</evidence>
<reference evidence="2" key="1">
    <citation type="submission" date="2016-06" db="EMBL/GenBank/DDBJ databases">
        <authorList>
            <person name="Varghese N."/>
            <person name="Submissions Spin"/>
        </authorList>
    </citation>
    <scope>NUCLEOTIDE SEQUENCE [LARGE SCALE GENOMIC DNA]</scope>
    <source>
        <strain evidence="2">DSM 44100</strain>
    </source>
</reference>
<name>A0A1C4ZI25_9ACTN</name>
<dbReference type="EMBL" id="FMCU01000009">
    <property type="protein sequence ID" value="SCF32421.1"/>
    <property type="molecule type" value="Genomic_DNA"/>
</dbReference>
<evidence type="ECO:0008006" key="3">
    <source>
        <dbReference type="Google" id="ProtNLM"/>
    </source>
</evidence>